<dbReference type="KEGG" id="cluj:IAU68_01115"/>
<dbReference type="EMBL" id="CP061032">
    <property type="protein sequence ID" value="QNP90426.1"/>
    <property type="molecule type" value="Genomic_DNA"/>
</dbReference>
<dbReference type="RefSeq" id="WP_171193245.1">
    <property type="nucleotide sequence ID" value="NZ_CP061032.1"/>
</dbReference>
<dbReference type="EMBL" id="JACMYE010000008">
    <property type="protein sequence ID" value="MBC3179598.1"/>
    <property type="molecule type" value="Genomic_DNA"/>
</dbReference>
<dbReference type="Proteomes" id="UP000642876">
    <property type="component" value="Unassembled WGS sequence"/>
</dbReference>
<dbReference type="AlphaFoldDB" id="A0A7H0JZG0"/>
<dbReference type="InterPro" id="IPR021458">
    <property type="entry name" value="Rv0495c"/>
</dbReference>
<evidence type="ECO:0000313" key="2">
    <source>
        <dbReference type="EMBL" id="MBC3179598.1"/>
    </source>
</evidence>
<name>A0A7H0JZG0_9CORY</name>
<evidence type="ECO:0000313" key="3">
    <source>
        <dbReference type="EMBL" id="QNP90426.1"/>
    </source>
</evidence>
<evidence type="ECO:0000256" key="1">
    <source>
        <dbReference type="ARBA" id="ARBA00093770"/>
    </source>
</evidence>
<proteinExistence type="inferred from homology"/>
<dbReference type="Proteomes" id="UP000516235">
    <property type="component" value="Chromosome"/>
</dbReference>
<comment type="similarity">
    <text evidence="1">Belongs to the Rv0495c family.</text>
</comment>
<evidence type="ECO:0000313" key="4">
    <source>
        <dbReference type="Proteomes" id="UP000516235"/>
    </source>
</evidence>
<protein>
    <recommendedName>
        <fullName evidence="6">DUF3109 family protein</fullName>
    </recommendedName>
</protein>
<gene>
    <name evidence="2" type="ORF">H7348_09835</name>
    <name evidence="3" type="ORF">IAU68_01115</name>
</gene>
<keyword evidence="5" id="KW-1185">Reference proteome</keyword>
<sequence>MNQPAPKQVFLGFPTDSPAGRSIISGREVAPDFPREWFEFVDPDDPERIFSIDLTWVESTWSCRFGTSQCLGIDESNQAVGCCIHGAYIADDEDRDTVYNAVAQMPPKYWQLRPAETDAFFKAADPTWLEPWLEWDEEVDEALEPETDDEDAGPHIKTKVVDGACIFANRPGHPTGPGCALHQWAMAEGRNIVGSKPEVCWQVPFSREDEWQERSDGQEILRTTIGEYDRRQWGGGGEDFDWWCTGAPECHTPNGGTLEPIWKSMKDELTALIGETAYGVVAKHCETRAELPREAKATHPAADQASNL</sequence>
<reference evidence="4 5" key="1">
    <citation type="submission" date="2020-08" db="EMBL/GenBank/DDBJ databases">
        <title>novel species in genus Corynebacterium.</title>
        <authorList>
            <person name="Zhang G."/>
        </authorList>
    </citation>
    <scope>NUCLEOTIDE SEQUENCE [LARGE SCALE GENOMIC DNA]</scope>
    <source>
        <strain evidence="3">Zg-917</strain>
        <strain evidence="4 5">zg-917</strain>
    </source>
</reference>
<evidence type="ECO:0000313" key="5">
    <source>
        <dbReference type="Proteomes" id="UP000642876"/>
    </source>
</evidence>
<accession>A0A7H0JZG0</accession>
<evidence type="ECO:0008006" key="6">
    <source>
        <dbReference type="Google" id="ProtNLM"/>
    </source>
</evidence>
<organism evidence="3 4">
    <name type="scientific">Corynebacterium lujinxingii</name>
    <dbReference type="NCBI Taxonomy" id="2763010"/>
    <lineage>
        <taxon>Bacteria</taxon>
        <taxon>Bacillati</taxon>
        <taxon>Actinomycetota</taxon>
        <taxon>Actinomycetes</taxon>
        <taxon>Mycobacteriales</taxon>
        <taxon>Corynebacteriaceae</taxon>
        <taxon>Corynebacterium</taxon>
    </lineage>
</organism>
<dbReference type="Pfam" id="PF11307">
    <property type="entry name" value="DUF3109"/>
    <property type="match status" value="1"/>
</dbReference>